<dbReference type="NCBIfam" id="TIGR01549">
    <property type="entry name" value="HAD-SF-IA-v1"/>
    <property type="match status" value="1"/>
</dbReference>
<dbReference type="NCBIfam" id="TIGR01662">
    <property type="entry name" value="HAD-SF-IIIA"/>
    <property type="match status" value="1"/>
</dbReference>
<dbReference type="NCBIfam" id="TIGR01509">
    <property type="entry name" value="HAD-SF-IA-v3"/>
    <property type="match status" value="1"/>
</dbReference>
<evidence type="ECO:0000256" key="5">
    <source>
        <dbReference type="ARBA" id="ARBA00013078"/>
    </source>
</evidence>
<organism evidence="10">
    <name type="scientific">hydrothermal vent metagenome</name>
    <dbReference type="NCBI Taxonomy" id="652676"/>
    <lineage>
        <taxon>unclassified sequences</taxon>
        <taxon>metagenomes</taxon>
        <taxon>ecological metagenomes</taxon>
    </lineage>
</organism>
<evidence type="ECO:0000256" key="4">
    <source>
        <dbReference type="ARBA" id="ARBA00006171"/>
    </source>
</evidence>
<dbReference type="InterPro" id="IPR036412">
    <property type="entry name" value="HAD-like_sf"/>
</dbReference>
<dbReference type="InterPro" id="IPR023198">
    <property type="entry name" value="PGP-like_dom2"/>
</dbReference>
<dbReference type="PRINTS" id="PR00413">
    <property type="entry name" value="HADHALOGNASE"/>
</dbReference>
<dbReference type="FunFam" id="3.40.50.1000:FF:000022">
    <property type="entry name" value="Phosphoglycolate phosphatase"/>
    <property type="match status" value="1"/>
</dbReference>
<keyword evidence="6" id="KW-0479">Metal-binding</keyword>
<dbReference type="PANTHER" id="PTHR43434:SF1">
    <property type="entry name" value="PHOSPHOGLYCOLATE PHOSPHATASE"/>
    <property type="match status" value="1"/>
</dbReference>
<dbReference type="CDD" id="cd16417">
    <property type="entry name" value="HAD_PGPase"/>
    <property type="match status" value="1"/>
</dbReference>
<gene>
    <name evidence="10" type="ORF">MNBD_GAMMA26-2504</name>
</gene>
<comment type="pathway">
    <text evidence="3">Organic acid metabolism; glycolate biosynthesis; glycolate from 2-phosphoglycolate: step 1/1.</text>
</comment>
<evidence type="ECO:0000256" key="3">
    <source>
        <dbReference type="ARBA" id="ARBA00004818"/>
    </source>
</evidence>
<keyword evidence="8" id="KW-0460">Magnesium</keyword>
<protein>
    <recommendedName>
        <fullName evidence="5">phosphoglycolate phosphatase</fullName>
        <ecNumber evidence="5">3.1.3.18</ecNumber>
    </recommendedName>
</protein>
<dbReference type="InterPro" id="IPR037512">
    <property type="entry name" value="PGPase_prok"/>
</dbReference>
<dbReference type="InterPro" id="IPR050155">
    <property type="entry name" value="HAD-like_hydrolase_sf"/>
</dbReference>
<dbReference type="EC" id="3.1.3.18" evidence="5"/>
<evidence type="ECO:0000256" key="2">
    <source>
        <dbReference type="ARBA" id="ARBA00001946"/>
    </source>
</evidence>
<evidence type="ECO:0000256" key="9">
    <source>
        <dbReference type="ARBA" id="ARBA00023277"/>
    </source>
</evidence>
<dbReference type="InterPro" id="IPR023214">
    <property type="entry name" value="HAD_sf"/>
</dbReference>
<dbReference type="InterPro" id="IPR041492">
    <property type="entry name" value="HAD_2"/>
</dbReference>
<proteinExistence type="inferred from homology"/>
<evidence type="ECO:0000256" key="6">
    <source>
        <dbReference type="ARBA" id="ARBA00022723"/>
    </source>
</evidence>
<dbReference type="EMBL" id="UOFX01000085">
    <property type="protein sequence ID" value="VAX11435.1"/>
    <property type="molecule type" value="Genomic_DNA"/>
</dbReference>
<evidence type="ECO:0000313" key="10">
    <source>
        <dbReference type="EMBL" id="VAX11435.1"/>
    </source>
</evidence>
<keyword evidence="9" id="KW-0119">Carbohydrate metabolism</keyword>
<dbReference type="UniPathway" id="UPA00865">
    <property type="reaction ID" value="UER00834"/>
</dbReference>
<dbReference type="GO" id="GO:0006281">
    <property type="term" value="P:DNA repair"/>
    <property type="evidence" value="ECO:0007669"/>
    <property type="project" value="TreeGrafter"/>
</dbReference>
<dbReference type="GO" id="GO:0046872">
    <property type="term" value="F:metal ion binding"/>
    <property type="evidence" value="ECO:0007669"/>
    <property type="project" value="UniProtKB-KW"/>
</dbReference>
<accession>A0A3B1BYF9</accession>
<name>A0A3B1BYF9_9ZZZZ</name>
<dbReference type="NCBIfam" id="NF009695">
    <property type="entry name" value="PRK13222.1-2"/>
    <property type="match status" value="1"/>
</dbReference>
<dbReference type="NCBIfam" id="TIGR01449">
    <property type="entry name" value="PGP_bact"/>
    <property type="match status" value="1"/>
</dbReference>
<dbReference type="GO" id="GO:0008967">
    <property type="term" value="F:phosphoglycolate phosphatase activity"/>
    <property type="evidence" value="ECO:0007669"/>
    <property type="project" value="UniProtKB-EC"/>
</dbReference>
<evidence type="ECO:0000256" key="8">
    <source>
        <dbReference type="ARBA" id="ARBA00022842"/>
    </source>
</evidence>
<dbReference type="Pfam" id="PF13419">
    <property type="entry name" value="HAD_2"/>
    <property type="match status" value="1"/>
</dbReference>
<dbReference type="SUPFAM" id="SSF56784">
    <property type="entry name" value="HAD-like"/>
    <property type="match status" value="1"/>
</dbReference>
<dbReference type="SFLD" id="SFLDG01135">
    <property type="entry name" value="C1.5.6:_HAD__Beta-PGM__Phospha"/>
    <property type="match status" value="1"/>
</dbReference>
<dbReference type="HAMAP" id="MF_00495">
    <property type="entry name" value="GPH_hydrolase_bact"/>
    <property type="match status" value="1"/>
</dbReference>
<dbReference type="GO" id="GO:0046295">
    <property type="term" value="P:glycolate biosynthetic process"/>
    <property type="evidence" value="ECO:0007669"/>
    <property type="project" value="UniProtKB-UniPathway"/>
</dbReference>
<dbReference type="Gene3D" id="1.10.150.240">
    <property type="entry name" value="Putative phosphatase, domain 2"/>
    <property type="match status" value="1"/>
</dbReference>
<dbReference type="AlphaFoldDB" id="A0A3B1BYF9"/>
<dbReference type="InterPro" id="IPR006439">
    <property type="entry name" value="HAD-SF_hydro_IA"/>
</dbReference>
<comment type="similarity">
    <text evidence="4">Belongs to the HAD-like hydrolase superfamily. CbbY/CbbZ/Gph/YieH family.</text>
</comment>
<evidence type="ECO:0000256" key="1">
    <source>
        <dbReference type="ARBA" id="ARBA00000830"/>
    </source>
</evidence>
<dbReference type="SFLD" id="SFLDG01129">
    <property type="entry name" value="C1.5:_HAD__Beta-PGM__Phosphata"/>
    <property type="match status" value="1"/>
</dbReference>
<dbReference type="GO" id="GO:0005829">
    <property type="term" value="C:cytosol"/>
    <property type="evidence" value="ECO:0007669"/>
    <property type="project" value="TreeGrafter"/>
</dbReference>
<dbReference type="Gene3D" id="3.40.50.1000">
    <property type="entry name" value="HAD superfamily/HAD-like"/>
    <property type="match status" value="1"/>
</dbReference>
<comment type="catalytic activity">
    <reaction evidence="1">
        <text>2-phosphoglycolate + H2O = glycolate + phosphate</text>
        <dbReference type="Rhea" id="RHEA:14369"/>
        <dbReference type="ChEBI" id="CHEBI:15377"/>
        <dbReference type="ChEBI" id="CHEBI:29805"/>
        <dbReference type="ChEBI" id="CHEBI:43474"/>
        <dbReference type="ChEBI" id="CHEBI:58033"/>
        <dbReference type="EC" id="3.1.3.18"/>
    </reaction>
</comment>
<comment type="cofactor">
    <cofactor evidence="2">
        <name>Mg(2+)</name>
        <dbReference type="ChEBI" id="CHEBI:18420"/>
    </cofactor>
</comment>
<dbReference type="InterPro" id="IPR006549">
    <property type="entry name" value="HAD-SF_hydro_IIIA"/>
</dbReference>
<keyword evidence="7 10" id="KW-0378">Hydrolase</keyword>
<dbReference type="GO" id="GO:0005975">
    <property type="term" value="P:carbohydrate metabolic process"/>
    <property type="evidence" value="ECO:0007669"/>
    <property type="project" value="InterPro"/>
</dbReference>
<sequence length="234" mass="25821">MQTDVVAFISPCIMLNKPELILIDLDGTLVDSVPDLAFCVNALMETLGRKTYTEEKIRDWVGNGIERFVRRSLVGSLDGEPEDALLQKAFPIFMQLYAENTSQRSMIYPGVIDGLNYMQTAGYPLACITNKAGRFTNTLLEDLGLRDYFELVVSGDTLPKKKPDPLPLLHAAKHFDAAPSKCLMIGDSINDVQAARAAGFQIAGVTYGYNHGRDIRETQPDLAIDSLAELVSYL</sequence>
<evidence type="ECO:0000256" key="7">
    <source>
        <dbReference type="ARBA" id="ARBA00022801"/>
    </source>
</evidence>
<dbReference type="PANTHER" id="PTHR43434">
    <property type="entry name" value="PHOSPHOGLYCOLATE PHOSPHATASE"/>
    <property type="match status" value="1"/>
</dbReference>
<reference evidence="10" key="1">
    <citation type="submission" date="2018-06" db="EMBL/GenBank/DDBJ databases">
        <authorList>
            <person name="Zhirakovskaya E."/>
        </authorList>
    </citation>
    <scope>NUCLEOTIDE SEQUENCE</scope>
</reference>
<dbReference type="SFLD" id="SFLDS00003">
    <property type="entry name" value="Haloacid_Dehalogenase"/>
    <property type="match status" value="1"/>
</dbReference>